<reference evidence="1" key="1">
    <citation type="journal article" date="2021" name="Proc. Natl. Acad. Sci. U.S.A.">
        <title>A Catalog of Tens of Thousands of Viruses from Human Metagenomes Reveals Hidden Associations with Chronic Diseases.</title>
        <authorList>
            <person name="Tisza M.J."/>
            <person name="Buck C.B."/>
        </authorList>
    </citation>
    <scope>NUCLEOTIDE SEQUENCE</scope>
    <source>
        <strain evidence="1">CtwwN25</strain>
    </source>
</reference>
<name>A0A8S5PQ27_9CAUD</name>
<accession>A0A8S5PQ27</accession>
<evidence type="ECO:0000313" key="1">
    <source>
        <dbReference type="EMBL" id="DAE08629.1"/>
    </source>
</evidence>
<proteinExistence type="predicted"/>
<dbReference type="EMBL" id="BK015472">
    <property type="protein sequence ID" value="DAE08629.1"/>
    <property type="molecule type" value="Genomic_DNA"/>
</dbReference>
<protein>
    <submittedName>
        <fullName evidence="1">Uncharacterized protein</fullName>
    </submittedName>
</protein>
<organism evidence="1">
    <name type="scientific">Myoviridae sp. ctwwN25</name>
    <dbReference type="NCBI Taxonomy" id="2825209"/>
    <lineage>
        <taxon>Viruses</taxon>
        <taxon>Duplodnaviria</taxon>
        <taxon>Heunggongvirae</taxon>
        <taxon>Uroviricota</taxon>
        <taxon>Caudoviricetes</taxon>
    </lineage>
</organism>
<sequence>MILEKDLKALLRKAKFHLESKEIERENYLPLLFFFLHSQALNQILHIGFINLIQIHGIDSLNEGIHNLHTINDFGYIELAILSKLLREFLILHAALTHGFHHALKDTLLTITNLSNLSTRKNLIRFLNLFSGIGNTINLVLGNLKTIHDSIMILLILLDELVHAISNTLTDSISDLGSIHLIELIKELITSTSINTISGRIINASILNHLLDLGACRSDQVIHLRQSDILGSHARQNAISIFLNEVTNHSTHNASYISLLFQNRINCLRKDIIDRFTKQSSSYRLHERVELSAIGIAIIDTLDNAFILLKSSSLLSLLLSSSFLLSFHAFIKRVDSTFDNQFVRNRLKRHSHLKFLLNRHLLVCLNQLNCDIRSTIRQCIDINEFRNHNTIRNIHSIDMLIAGILTVNRYKLKEDNRVFILIGDISNQIRNVEGLNLINIFNVVLDILFDIFNNI</sequence>